<keyword evidence="2" id="KW-0649">Protein kinase inhibitor</keyword>
<dbReference type="PANTHER" id="PTHR30289:SF1">
    <property type="entry name" value="PEBP (PHOSPHATIDYLETHANOLAMINE-BINDING PROTEIN) FAMILY PROTEIN"/>
    <property type="match status" value="1"/>
</dbReference>
<dbReference type="Pfam" id="PF01161">
    <property type="entry name" value="PBP"/>
    <property type="match status" value="1"/>
</dbReference>
<dbReference type="SUPFAM" id="SSF49777">
    <property type="entry name" value="PEBP-like"/>
    <property type="match status" value="1"/>
</dbReference>
<dbReference type="InterPro" id="IPR005247">
    <property type="entry name" value="YbhB_YbcL/LppC-like"/>
</dbReference>
<comment type="similarity">
    <text evidence="1">Belongs to the UPF0098 family.</text>
</comment>
<comment type="caution">
    <text evidence="2">The sequence shown here is derived from an EMBL/GenBank/DDBJ whole genome shotgun (WGS) entry which is preliminary data.</text>
</comment>
<gene>
    <name evidence="2" type="ORF">ACFS2C_25455</name>
</gene>
<keyword evidence="3" id="KW-1185">Reference proteome</keyword>
<evidence type="ECO:0000313" key="3">
    <source>
        <dbReference type="Proteomes" id="UP001597478"/>
    </source>
</evidence>
<sequence>MSRAQNPYDSLPEVPAFLLRSNDVSDGETLAKPQLSGMMGAGGEDRSPHLAWSGFPAETKSFAVTCFDPDAPTGSGFWHWAVFNIPASVTELPAGAGDPGGANLPEGAKMLAGDAGVKQYIGAAPPPGHGPHRYIFAVHALDVESFDIPEDARPAFLGFNMFGHTLARGVLTAIYENKG</sequence>
<dbReference type="Gene3D" id="3.90.280.10">
    <property type="entry name" value="PEBP-like"/>
    <property type="match status" value="1"/>
</dbReference>
<evidence type="ECO:0000256" key="1">
    <source>
        <dbReference type="ARBA" id="ARBA00007120"/>
    </source>
</evidence>
<accession>A0ABW5WFG5</accession>
<dbReference type="PANTHER" id="PTHR30289">
    <property type="entry name" value="UNCHARACTERIZED PROTEIN YBCL-RELATED"/>
    <property type="match status" value="1"/>
</dbReference>
<dbReference type="GO" id="GO:0004860">
    <property type="term" value="F:protein kinase inhibitor activity"/>
    <property type="evidence" value="ECO:0007669"/>
    <property type="project" value="UniProtKB-KW"/>
</dbReference>
<reference evidence="3" key="1">
    <citation type="journal article" date="2019" name="Int. J. Syst. Evol. Microbiol.">
        <title>The Global Catalogue of Microorganisms (GCM) 10K type strain sequencing project: providing services to taxonomists for standard genome sequencing and annotation.</title>
        <authorList>
            <consortium name="The Broad Institute Genomics Platform"/>
            <consortium name="The Broad Institute Genome Sequencing Center for Infectious Disease"/>
            <person name="Wu L."/>
            <person name="Ma J."/>
        </authorList>
    </citation>
    <scope>NUCLEOTIDE SEQUENCE [LARGE SCALE GENOMIC DNA]</scope>
    <source>
        <strain evidence="3">IBRC-M 10906</strain>
    </source>
</reference>
<dbReference type="Proteomes" id="UP001597478">
    <property type="component" value="Unassembled WGS sequence"/>
</dbReference>
<dbReference type="InterPro" id="IPR008914">
    <property type="entry name" value="PEBP"/>
</dbReference>
<dbReference type="InterPro" id="IPR036610">
    <property type="entry name" value="PEBP-like_sf"/>
</dbReference>
<name>A0ABW5WFG5_9PSEU</name>
<evidence type="ECO:0000313" key="2">
    <source>
        <dbReference type="EMBL" id="MFD2802743.1"/>
    </source>
</evidence>
<dbReference type="EMBL" id="JBHUOF010000049">
    <property type="protein sequence ID" value="MFD2802743.1"/>
    <property type="molecule type" value="Genomic_DNA"/>
</dbReference>
<protein>
    <submittedName>
        <fullName evidence="2">YbhB/YbcL family Raf kinase inhibitor-like protein</fullName>
    </submittedName>
</protein>
<dbReference type="RefSeq" id="WP_377395990.1">
    <property type="nucleotide sequence ID" value="NZ_JBHSAN010000054.1"/>
</dbReference>
<proteinExistence type="inferred from homology"/>
<dbReference type="CDD" id="cd00865">
    <property type="entry name" value="PEBP_bact_arch"/>
    <property type="match status" value="1"/>
</dbReference>
<organism evidence="2 3">
    <name type="scientific">Prauserella oleivorans</name>
    <dbReference type="NCBI Taxonomy" id="1478153"/>
    <lineage>
        <taxon>Bacteria</taxon>
        <taxon>Bacillati</taxon>
        <taxon>Actinomycetota</taxon>
        <taxon>Actinomycetes</taxon>
        <taxon>Pseudonocardiales</taxon>
        <taxon>Pseudonocardiaceae</taxon>
        <taxon>Prauserella</taxon>
    </lineage>
</organism>
<dbReference type="NCBIfam" id="TIGR00481">
    <property type="entry name" value="YbhB/YbcL family Raf kinase inhibitor-like protein"/>
    <property type="match status" value="1"/>
</dbReference>